<protein>
    <submittedName>
        <fullName evidence="1">Uncharacterized protein</fullName>
    </submittedName>
</protein>
<keyword evidence="2" id="KW-1185">Reference proteome</keyword>
<dbReference type="EMBL" id="CM029043">
    <property type="protein sequence ID" value="KAG2609388.1"/>
    <property type="molecule type" value="Genomic_DNA"/>
</dbReference>
<evidence type="ECO:0000313" key="2">
    <source>
        <dbReference type="Proteomes" id="UP000823388"/>
    </source>
</evidence>
<sequence length="66" mass="7945">MYVLSLWRVAFRMHLTVCKHEFHLQCILEWNGMTIFLFISAVHMNHVLSIVHLCSWVSSYHHRSTF</sequence>
<reference evidence="1" key="1">
    <citation type="submission" date="2020-05" db="EMBL/GenBank/DDBJ databases">
        <title>WGS assembly of Panicum virgatum.</title>
        <authorList>
            <person name="Lovell J.T."/>
            <person name="Jenkins J."/>
            <person name="Shu S."/>
            <person name="Juenger T.E."/>
            <person name="Schmutz J."/>
        </authorList>
    </citation>
    <scope>NUCLEOTIDE SEQUENCE</scope>
    <source>
        <strain evidence="1">AP13</strain>
    </source>
</reference>
<organism evidence="1 2">
    <name type="scientific">Panicum virgatum</name>
    <name type="common">Blackwell switchgrass</name>
    <dbReference type="NCBI Taxonomy" id="38727"/>
    <lineage>
        <taxon>Eukaryota</taxon>
        <taxon>Viridiplantae</taxon>
        <taxon>Streptophyta</taxon>
        <taxon>Embryophyta</taxon>
        <taxon>Tracheophyta</taxon>
        <taxon>Spermatophyta</taxon>
        <taxon>Magnoliopsida</taxon>
        <taxon>Liliopsida</taxon>
        <taxon>Poales</taxon>
        <taxon>Poaceae</taxon>
        <taxon>PACMAD clade</taxon>
        <taxon>Panicoideae</taxon>
        <taxon>Panicodae</taxon>
        <taxon>Paniceae</taxon>
        <taxon>Panicinae</taxon>
        <taxon>Panicum</taxon>
        <taxon>Panicum sect. Hiantes</taxon>
    </lineage>
</organism>
<dbReference type="Proteomes" id="UP000823388">
    <property type="component" value="Chromosome 4K"/>
</dbReference>
<comment type="caution">
    <text evidence="1">The sequence shown here is derived from an EMBL/GenBank/DDBJ whole genome shotgun (WGS) entry which is preliminary data.</text>
</comment>
<evidence type="ECO:0000313" key="1">
    <source>
        <dbReference type="EMBL" id="KAG2609388.1"/>
    </source>
</evidence>
<dbReference type="SUPFAM" id="SSF57850">
    <property type="entry name" value="RING/U-box"/>
    <property type="match status" value="1"/>
</dbReference>
<dbReference type="AlphaFoldDB" id="A0A8T0TIB8"/>
<proteinExistence type="predicted"/>
<accession>A0A8T0TIB8</accession>
<name>A0A8T0TIB8_PANVG</name>
<gene>
    <name evidence="1" type="ORF">PVAP13_4KG034558</name>
</gene>